<accession>A0ABT1LAM4</accession>
<evidence type="ECO:0000259" key="6">
    <source>
        <dbReference type="PROSITE" id="PS51898"/>
    </source>
</evidence>
<organism evidence="8 9">
    <name type="scientific">Alsobacter ponti</name>
    <dbReference type="NCBI Taxonomy" id="2962936"/>
    <lineage>
        <taxon>Bacteria</taxon>
        <taxon>Pseudomonadati</taxon>
        <taxon>Pseudomonadota</taxon>
        <taxon>Alphaproteobacteria</taxon>
        <taxon>Hyphomicrobiales</taxon>
        <taxon>Alsobacteraceae</taxon>
        <taxon>Alsobacter</taxon>
    </lineage>
</organism>
<dbReference type="InterPro" id="IPR010998">
    <property type="entry name" value="Integrase_recombinase_N"/>
</dbReference>
<protein>
    <submittedName>
        <fullName evidence="8">Site-specific integrase</fullName>
    </submittedName>
</protein>
<evidence type="ECO:0000256" key="1">
    <source>
        <dbReference type="ARBA" id="ARBA00008857"/>
    </source>
</evidence>
<dbReference type="CDD" id="cd00801">
    <property type="entry name" value="INT_P4_C"/>
    <property type="match status" value="1"/>
</dbReference>
<dbReference type="InterPro" id="IPR025166">
    <property type="entry name" value="Integrase_DNA_bind_dom"/>
</dbReference>
<dbReference type="SUPFAM" id="SSF56349">
    <property type="entry name" value="DNA breaking-rejoining enzymes"/>
    <property type="match status" value="1"/>
</dbReference>
<feature type="domain" description="Tyr recombinase" evidence="6">
    <location>
        <begin position="175"/>
        <end position="352"/>
    </location>
</feature>
<dbReference type="InterPro" id="IPR011010">
    <property type="entry name" value="DNA_brk_join_enz"/>
</dbReference>
<evidence type="ECO:0000313" key="9">
    <source>
        <dbReference type="Proteomes" id="UP001205890"/>
    </source>
</evidence>
<dbReference type="InterPro" id="IPR044068">
    <property type="entry name" value="CB"/>
</dbReference>
<comment type="caution">
    <text evidence="8">The sequence shown here is derived from an EMBL/GenBank/DDBJ whole genome shotgun (WGS) entry which is preliminary data.</text>
</comment>
<evidence type="ECO:0000256" key="3">
    <source>
        <dbReference type="ARBA" id="ARBA00023125"/>
    </source>
</evidence>
<dbReference type="Pfam" id="PF00589">
    <property type="entry name" value="Phage_integrase"/>
    <property type="match status" value="1"/>
</dbReference>
<keyword evidence="2" id="KW-0229">DNA integration</keyword>
<dbReference type="Gene3D" id="1.10.443.10">
    <property type="entry name" value="Intergrase catalytic core"/>
    <property type="match status" value="1"/>
</dbReference>
<name>A0ABT1LAM4_9HYPH</name>
<reference evidence="8 9" key="1">
    <citation type="submission" date="2022-07" db="EMBL/GenBank/DDBJ databases">
        <authorList>
            <person name="Li W.-J."/>
            <person name="Deng Q.-Q."/>
        </authorList>
    </citation>
    <scope>NUCLEOTIDE SEQUENCE [LARGE SCALE GENOMIC DNA]</scope>
    <source>
        <strain evidence="8 9">SYSU M60028</strain>
    </source>
</reference>
<dbReference type="Proteomes" id="UP001205890">
    <property type="component" value="Unassembled WGS sequence"/>
</dbReference>
<keyword evidence="9" id="KW-1185">Reference proteome</keyword>
<dbReference type="PANTHER" id="PTHR30629">
    <property type="entry name" value="PROPHAGE INTEGRASE"/>
    <property type="match status" value="1"/>
</dbReference>
<dbReference type="Pfam" id="PF13356">
    <property type="entry name" value="Arm-DNA-bind_3"/>
    <property type="match status" value="1"/>
</dbReference>
<keyword evidence="4" id="KW-0233">DNA recombination</keyword>
<evidence type="ECO:0000313" key="8">
    <source>
        <dbReference type="EMBL" id="MCP8938509.1"/>
    </source>
</evidence>
<dbReference type="Gene3D" id="3.30.160.390">
    <property type="entry name" value="Integrase, DNA-binding domain"/>
    <property type="match status" value="1"/>
</dbReference>
<dbReference type="PANTHER" id="PTHR30629:SF2">
    <property type="entry name" value="PROPHAGE INTEGRASE INTS-RELATED"/>
    <property type="match status" value="1"/>
</dbReference>
<sequence length="398" mass="45419">MWDEVLTGFGMRVSTEGKISWFVSVRVDGKPVRHTIGRYPAFSLVEAREAARKVQRDVQQQTYRRPKDVKPPPKAVTLGDVVPRFIELHAKPKNRTWRAQEATLKKLACLFDRPIKEIRRSDVANVLDRIMKEGAPKGVNTSLATLKTLFGWALDRGIVDIHPLAGMKRPAKLISRDRILSDTEIRAFWAATFQLGPIFGPMYRLLLITGQRRSEMAEMEWAEIDFERRLWTIPGARAKNGRPHDVPLPAMALDELRSVPRFMRSTFVFTTCGETPVSGYGRCKTALEEAVNAPTSWRIHDLRRTAASGMARLSVPPHVIEKILNHLTRQISGVAAIYNRYGYEREKRDAMEQWADFLARLAREPVPEVRTASGTAKRTEFFAQLQERAQPARLQRIR</sequence>
<evidence type="ECO:0000256" key="2">
    <source>
        <dbReference type="ARBA" id="ARBA00022908"/>
    </source>
</evidence>
<dbReference type="InterPro" id="IPR013762">
    <property type="entry name" value="Integrase-like_cat_sf"/>
</dbReference>
<dbReference type="EMBL" id="JANCLU010000006">
    <property type="protein sequence ID" value="MCP8938509.1"/>
    <property type="molecule type" value="Genomic_DNA"/>
</dbReference>
<gene>
    <name evidence="8" type="ORF">NK718_08280</name>
</gene>
<dbReference type="PROSITE" id="PS51900">
    <property type="entry name" value="CB"/>
    <property type="match status" value="1"/>
</dbReference>
<dbReference type="InterPro" id="IPR050808">
    <property type="entry name" value="Phage_Integrase"/>
</dbReference>
<evidence type="ECO:0000256" key="4">
    <source>
        <dbReference type="ARBA" id="ARBA00023172"/>
    </source>
</evidence>
<dbReference type="Gene3D" id="1.10.150.130">
    <property type="match status" value="1"/>
</dbReference>
<feature type="domain" description="Core-binding (CB)" evidence="7">
    <location>
        <begin position="76"/>
        <end position="154"/>
    </location>
</feature>
<comment type="similarity">
    <text evidence="1">Belongs to the 'phage' integrase family.</text>
</comment>
<evidence type="ECO:0000256" key="5">
    <source>
        <dbReference type="PROSITE-ProRule" id="PRU01248"/>
    </source>
</evidence>
<dbReference type="InterPro" id="IPR002104">
    <property type="entry name" value="Integrase_catalytic"/>
</dbReference>
<dbReference type="InterPro" id="IPR038488">
    <property type="entry name" value="Integrase_DNA-bd_sf"/>
</dbReference>
<dbReference type="PROSITE" id="PS51898">
    <property type="entry name" value="TYR_RECOMBINASE"/>
    <property type="match status" value="1"/>
</dbReference>
<proteinExistence type="inferred from homology"/>
<keyword evidence="3 5" id="KW-0238">DNA-binding</keyword>
<evidence type="ECO:0000259" key="7">
    <source>
        <dbReference type="PROSITE" id="PS51900"/>
    </source>
</evidence>